<keyword evidence="1" id="KW-0863">Zinc-finger</keyword>
<keyword evidence="1" id="KW-0862">Zinc</keyword>
<evidence type="ECO:0000313" key="4">
    <source>
        <dbReference type="Proteomes" id="UP000515152"/>
    </source>
</evidence>
<dbReference type="KEGG" id="char:105906642"/>
<keyword evidence="1" id="KW-0479">Metal-binding</keyword>
<dbReference type="PROSITE" id="PS50157">
    <property type="entry name" value="ZINC_FINGER_C2H2_2"/>
    <property type="match status" value="1"/>
</dbReference>
<feature type="compositionally biased region" description="Polar residues" evidence="2">
    <location>
        <begin position="202"/>
        <end position="212"/>
    </location>
</feature>
<accession>A0A6P3W5P0</accession>
<reference evidence="5 6" key="1">
    <citation type="submission" date="2025-04" db="UniProtKB">
        <authorList>
            <consortium name="RefSeq"/>
        </authorList>
    </citation>
    <scope>IDENTIFICATION</scope>
</reference>
<feature type="domain" description="C2H2-type" evidence="3">
    <location>
        <begin position="307"/>
        <end position="329"/>
    </location>
</feature>
<dbReference type="GO" id="GO:0008270">
    <property type="term" value="F:zinc ion binding"/>
    <property type="evidence" value="ECO:0007669"/>
    <property type="project" value="UniProtKB-KW"/>
</dbReference>
<dbReference type="RefSeq" id="XP_012690279.2">
    <property type="nucleotide sequence ID" value="XM_012834825.3"/>
</dbReference>
<gene>
    <name evidence="5 6" type="primary">si:ch211-284e13.6</name>
</gene>
<evidence type="ECO:0000256" key="2">
    <source>
        <dbReference type="SAM" id="MobiDB-lite"/>
    </source>
</evidence>
<name>A0A6P3W5P0_CLUHA</name>
<evidence type="ECO:0000313" key="6">
    <source>
        <dbReference type="RefSeq" id="XP_012690279.2"/>
    </source>
</evidence>
<feature type="region of interest" description="Disordered" evidence="2">
    <location>
        <begin position="196"/>
        <end position="223"/>
    </location>
</feature>
<feature type="region of interest" description="Disordered" evidence="2">
    <location>
        <begin position="135"/>
        <end position="154"/>
    </location>
</feature>
<sequence>MEEKSQCPRQGGRGSKLTPSAIQPERERERRRLRAREQNDAVSSTPDRAKRDEASGVPCKVPRFQYVDFPSLHQCIQQLSVPPLESWLSGCHTGRPTPGLAPAGPKERAPKFKYVDYPSLYHCIQQLSVPPLESWSSALPQPRSGDGGGARTVAGNPSQIVMAREDQATQTAPSDTSDVAHKQEGSLAMPFLTGELAERSNPGPNAPSNKPQKTAPPHILSSTGTKTRLLKGSFDQGPSLSATTDYYSGPVACSDTDRTSSQLSLKATRPSVISLHPGKETLLKRPQGPPAGCPDLQQVARSTWSGSVCPLCQKMFSGPEELREHQENH</sequence>
<proteinExistence type="predicted"/>
<organism evidence="4 5">
    <name type="scientific">Clupea harengus</name>
    <name type="common">Atlantic herring</name>
    <dbReference type="NCBI Taxonomy" id="7950"/>
    <lineage>
        <taxon>Eukaryota</taxon>
        <taxon>Metazoa</taxon>
        <taxon>Chordata</taxon>
        <taxon>Craniata</taxon>
        <taxon>Vertebrata</taxon>
        <taxon>Euteleostomi</taxon>
        <taxon>Actinopterygii</taxon>
        <taxon>Neopterygii</taxon>
        <taxon>Teleostei</taxon>
        <taxon>Clupei</taxon>
        <taxon>Clupeiformes</taxon>
        <taxon>Clupeoidei</taxon>
        <taxon>Clupeidae</taxon>
        <taxon>Clupea</taxon>
    </lineage>
</organism>
<dbReference type="PROSITE" id="PS00028">
    <property type="entry name" value="ZINC_FINGER_C2H2_1"/>
    <property type="match status" value="1"/>
</dbReference>
<keyword evidence="4" id="KW-1185">Reference proteome</keyword>
<dbReference type="InterPro" id="IPR013087">
    <property type="entry name" value="Znf_C2H2_type"/>
</dbReference>
<dbReference type="RefSeq" id="XP_012690278.2">
    <property type="nucleotide sequence ID" value="XM_012834824.3"/>
</dbReference>
<feature type="region of interest" description="Disordered" evidence="2">
    <location>
        <begin position="1"/>
        <end position="57"/>
    </location>
</feature>
<feature type="compositionally biased region" description="Basic and acidic residues" evidence="2">
    <location>
        <begin position="24"/>
        <end position="39"/>
    </location>
</feature>
<evidence type="ECO:0000256" key="1">
    <source>
        <dbReference type="PROSITE-ProRule" id="PRU00042"/>
    </source>
</evidence>
<dbReference type="Proteomes" id="UP000515152">
    <property type="component" value="Chromosome 8"/>
</dbReference>
<evidence type="ECO:0000259" key="3">
    <source>
        <dbReference type="PROSITE" id="PS50157"/>
    </source>
</evidence>
<protein>
    <submittedName>
        <fullName evidence="5 6">Uncharacterized protein si:ch211-284e13.6</fullName>
    </submittedName>
</protein>
<dbReference type="OrthoDB" id="8643926at2759"/>
<evidence type="ECO:0000313" key="5">
    <source>
        <dbReference type="RefSeq" id="XP_012690278.2"/>
    </source>
</evidence>
<dbReference type="GeneID" id="105906642"/>
<dbReference type="AlphaFoldDB" id="A0A6P3W5P0"/>